<dbReference type="InterPro" id="IPR001867">
    <property type="entry name" value="OmpR/PhoB-type_DNA-bd"/>
</dbReference>
<dbReference type="SMART" id="SM01043">
    <property type="entry name" value="BTAD"/>
    <property type="match status" value="1"/>
</dbReference>
<dbReference type="PANTHER" id="PTHR35807">
    <property type="entry name" value="TRANSCRIPTIONAL REGULATOR REDD-RELATED"/>
    <property type="match status" value="1"/>
</dbReference>
<dbReference type="Pfam" id="PF03704">
    <property type="entry name" value="BTAD"/>
    <property type="match status" value="1"/>
</dbReference>
<proteinExistence type="inferred from homology"/>
<dbReference type="SUPFAM" id="SSF48452">
    <property type="entry name" value="TPR-like"/>
    <property type="match status" value="1"/>
</dbReference>
<keyword evidence="2" id="KW-0902">Two-component regulatory system</keyword>
<feature type="DNA-binding region" description="OmpR/PhoB-type" evidence="6">
    <location>
        <begin position="1"/>
        <end position="94"/>
    </location>
</feature>
<organism evidence="8 9">
    <name type="scientific">Streptomyces mimosae</name>
    <dbReference type="NCBI Taxonomy" id="2586635"/>
    <lineage>
        <taxon>Bacteria</taxon>
        <taxon>Bacillati</taxon>
        <taxon>Actinomycetota</taxon>
        <taxon>Actinomycetes</taxon>
        <taxon>Kitasatosporales</taxon>
        <taxon>Streptomycetaceae</taxon>
        <taxon>Streptomyces</taxon>
    </lineage>
</organism>
<dbReference type="SMART" id="SM00862">
    <property type="entry name" value="Trans_reg_C"/>
    <property type="match status" value="1"/>
</dbReference>
<dbReference type="Proteomes" id="UP000314251">
    <property type="component" value="Unassembled WGS sequence"/>
</dbReference>
<evidence type="ECO:0000313" key="9">
    <source>
        <dbReference type="Proteomes" id="UP000314251"/>
    </source>
</evidence>
<dbReference type="GO" id="GO:0003677">
    <property type="term" value="F:DNA binding"/>
    <property type="evidence" value="ECO:0007669"/>
    <property type="project" value="UniProtKB-UniRule"/>
</dbReference>
<dbReference type="SUPFAM" id="SSF46894">
    <property type="entry name" value="C-terminal effector domain of the bipartite response regulators"/>
    <property type="match status" value="1"/>
</dbReference>
<reference evidence="8" key="1">
    <citation type="submission" date="2019-10" db="EMBL/GenBank/DDBJ databases">
        <title>Nonomuraea sp. nov., isolated from Phyllanthus amarus.</title>
        <authorList>
            <person name="Klykleung N."/>
            <person name="Tanasupawat S."/>
        </authorList>
    </citation>
    <scope>NUCLEOTIDE SEQUENCE [LARGE SCALE GENOMIC DNA]</scope>
    <source>
        <strain evidence="8">3MP-10</strain>
    </source>
</reference>
<comment type="caution">
    <text evidence="8">The sequence shown here is derived from an EMBL/GenBank/DDBJ whole genome shotgun (WGS) entry which is preliminary data.</text>
</comment>
<dbReference type="InterPro" id="IPR051677">
    <property type="entry name" value="AfsR-DnrI-RedD_regulator"/>
</dbReference>
<evidence type="ECO:0000256" key="1">
    <source>
        <dbReference type="ARBA" id="ARBA00005820"/>
    </source>
</evidence>
<dbReference type="RefSeq" id="WP_139674710.1">
    <property type="nucleotide sequence ID" value="NZ_VDLY02000024.1"/>
</dbReference>
<dbReference type="Pfam" id="PF00486">
    <property type="entry name" value="Trans_reg_C"/>
    <property type="match status" value="1"/>
</dbReference>
<evidence type="ECO:0000313" key="8">
    <source>
        <dbReference type="EMBL" id="KAB8159585.1"/>
    </source>
</evidence>
<evidence type="ECO:0000259" key="7">
    <source>
        <dbReference type="PROSITE" id="PS51755"/>
    </source>
</evidence>
<dbReference type="Gene3D" id="1.25.40.10">
    <property type="entry name" value="Tetratricopeptide repeat domain"/>
    <property type="match status" value="1"/>
</dbReference>
<dbReference type="InterPro" id="IPR016032">
    <property type="entry name" value="Sig_transdc_resp-reg_C-effctor"/>
</dbReference>
<gene>
    <name evidence="8" type="ORF">FH607_028270</name>
</gene>
<dbReference type="PANTHER" id="PTHR35807:SF1">
    <property type="entry name" value="TRANSCRIPTIONAL REGULATOR REDD"/>
    <property type="match status" value="1"/>
</dbReference>
<dbReference type="GO" id="GO:0000160">
    <property type="term" value="P:phosphorelay signal transduction system"/>
    <property type="evidence" value="ECO:0007669"/>
    <property type="project" value="UniProtKB-KW"/>
</dbReference>
<evidence type="ECO:0000256" key="5">
    <source>
        <dbReference type="ARBA" id="ARBA00023163"/>
    </source>
</evidence>
<protein>
    <submittedName>
        <fullName evidence="8">Activator protein</fullName>
    </submittedName>
</protein>
<comment type="similarity">
    <text evidence="1">Belongs to the AfsR/DnrI/RedD regulatory family.</text>
</comment>
<evidence type="ECO:0000256" key="3">
    <source>
        <dbReference type="ARBA" id="ARBA00023015"/>
    </source>
</evidence>
<keyword evidence="9" id="KW-1185">Reference proteome</keyword>
<keyword evidence="4 6" id="KW-0238">DNA-binding</keyword>
<dbReference type="OrthoDB" id="4336084at2"/>
<dbReference type="GO" id="GO:0006355">
    <property type="term" value="P:regulation of DNA-templated transcription"/>
    <property type="evidence" value="ECO:0007669"/>
    <property type="project" value="InterPro"/>
</dbReference>
<dbReference type="InterPro" id="IPR036388">
    <property type="entry name" value="WH-like_DNA-bd_sf"/>
</dbReference>
<feature type="domain" description="OmpR/PhoB-type" evidence="7">
    <location>
        <begin position="1"/>
        <end position="94"/>
    </location>
</feature>
<dbReference type="InterPro" id="IPR011990">
    <property type="entry name" value="TPR-like_helical_dom_sf"/>
</dbReference>
<dbReference type="EMBL" id="VDLY02000024">
    <property type="protein sequence ID" value="KAB8159585.1"/>
    <property type="molecule type" value="Genomic_DNA"/>
</dbReference>
<accession>A0A5N5ZTM9</accession>
<evidence type="ECO:0000256" key="4">
    <source>
        <dbReference type="ARBA" id="ARBA00023125"/>
    </source>
</evidence>
<dbReference type="CDD" id="cd15831">
    <property type="entry name" value="BTAD"/>
    <property type="match status" value="1"/>
</dbReference>
<evidence type="ECO:0000256" key="2">
    <source>
        <dbReference type="ARBA" id="ARBA00023012"/>
    </source>
</evidence>
<dbReference type="Gene3D" id="1.10.10.10">
    <property type="entry name" value="Winged helix-like DNA-binding domain superfamily/Winged helix DNA-binding domain"/>
    <property type="match status" value="1"/>
</dbReference>
<sequence length="256" mass="28979">MRYEILGPLRVVEGEDVRTLSARKTEILLAALLLRANQVVSIDQLIAEIWGETPPRRATAALHVYISQLRKFLKRPGQSRSPIVTRAPGYQFELDPDDLDLERFTALVERGRSRARAHDHERAVVDFKAALGLWRGGLPLGPKVGGSILLGFLTWIEEVRLETIEMVIDSSLALGRHRTLIGQLFSLTAEYPMREAFHRQLMLALYRSERQADALDVYRAARGILNEQLGLEPCRALQEMHQSILLADRELELRAA</sequence>
<name>A0A5N5ZTM9_9ACTN</name>
<evidence type="ECO:0000256" key="6">
    <source>
        <dbReference type="PROSITE-ProRule" id="PRU01091"/>
    </source>
</evidence>
<keyword evidence="3" id="KW-0805">Transcription regulation</keyword>
<dbReference type="AlphaFoldDB" id="A0A5N5ZTM9"/>
<dbReference type="PROSITE" id="PS51755">
    <property type="entry name" value="OMPR_PHOB"/>
    <property type="match status" value="1"/>
</dbReference>
<dbReference type="InterPro" id="IPR005158">
    <property type="entry name" value="BTAD"/>
</dbReference>
<keyword evidence="5" id="KW-0804">Transcription</keyword>